<dbReference type="EMBL" id="JBHUEK010000034">
    <property type="protein sequence ID" value="MFD1781545.1"/>
    <property type="molecule type" value="Genomic_DNA"/>
</dbReference>
<comment type="caution">
    <text evidence="2">The sequence shown here is derived from an EMBL/GenBank/DDBJ whole genome shotgun (WGS) entry which is preliminary data.</text>
</comment>
<evidence type="ECO:0000313" key="3">
    <source>
        <dbReference type="Proteomes" id="UP001597227"/>
    </source>
</evidence>
<reference evidence="3" key="1">
    <citation type="journal article" date="2019" name="Int. J. Syst. Evol. Microbiol.">
        <title>The Global Catalogue of Microorganisms (GCM) 10K type strain sequencing project: providing services to taxonomists for standard genome sequencing and annotation.</title>
        <authorList>
            <consortium name="The Broad Institute Genomics Platform"/>
            <consortium name="The Broad Institute Genome Sequencing Center for Infectious Disease"/>
            <person name="Wu L."/>
            <person name="Ma J."/>
        </authorList>
    </citation>
    <scope>NUCLEOTIDE SEQUENCE [LARGE SCALE GENOMIC DNA]</scope>
    <source>
        <strain evidence="3">CCUG 15531</strain>
    </source>
</reference>
<dbReference type="Proteomes" id="UP001597227">
    <property type="component" value="Unassembled WGS sequence"/>
</dbReference>
<dbReference type="Gene3D" id="3.40.190.10">
    <property type="entry name" value="Periplasmic binding protein-like II"/>
    <property type="match status" value="2"/>
</dbReference>
<gene>
    <name evidence="2" type="ORF">ACFSFW_23130</name>
</gene>
<dbReference type="SUPFAM" id="SSF53850">
    <property type="entry name" value="Periplasmic binding protein-like II"/>
    <property type="match status" value="1"/>
</dbReference>
<proteinExistence type="predicted"/>
<keyword evidence="1" id="KW-0732">Signal</keyword>
<dbReference type="InterPro" id="IPR006059">
    <property type="entry name" value="SBP"/>
</dbReference>
<feature type="signal peptide" evidence="1">
    <location>
        <begin position="1"/>
        <end position="21"/>
    </location>
</feature>
<evidence type="ECO:0000256" key="1">
    <source>
        <dbReference type="SAM" id="SignalP"/>
    </source>
</evidence>
<dbReference type="PANTHER" id="PTHR43649">
    <property type="entry name" value="ARABINOSE-BINDING PROTEIN-RELATED"/>
    <property type="match status" value="1"/>
</dbReference>
<dbReference type="CDD" id="cd13585">
    <property type="entry name" value="PBP2_TMBP_like"/>
    <property type="match status" value="1"/>
</dbReference>
<sequence length="436" mass="48164">MKKIRGLSFLLVFGLFIGLMAACSSNAPASDEPSSDSNEDKNKDVELRIIAANHPWTEAIEPLIPQFEQESGIKVKLEKYFEDQLTQKLTTEFTAGSDSIDVFMIRPLQEGKLFNLNGWVADLTSYTGDSEWNLSDFTESSVNSLKDGEKIFGIPTVTEREILYYRKDIFEENNIEPPKTLDELYEIAKQLNDPSNDFYGMVSRGQRAAAVTQFSSYLYGFGGDFIVDGKAAIDTPEAIKAFEFYGNLLKDAGPPGVLNMSWPQAAGLFAQGKAAMYTDADSIYPNLLDPEKSVVGEKVGFAVFPEGPEGQTPYNVTSWGVAMNAKSENKDAGWEFIKWATSKEIVAELQKKSVPGPRQSVWDSPEGTEAFPEELVQVISESNKIGKEYDRPLVIKVNEARDMIGTAIVTGIEGGDVEAAAKEANKQFQQLLDDEN</sequence>
<protein>
    <submittedName>
        <fullName evidence="2">ABC transporter substrate-binding protein</fullName>
    </submittedName>
</protein>
<dbReference type="Pfam" id="PF01547">
    <property type="entry name" value="SBP_bac_1"/>
    <property type="match status" value="1"/>
</dbReference>
<feature type="chain" id="PRO_5047462697" evidence="1">
    <location>
        <begin position="22"/>
        <end position="436"/>
    </location>
</feature>
<organism evidence="2 3">
    <name type="scientific">Fredinandcohnia salidurans</name>
    <dbReference type="NCBI Taxonomy" id="2595041"/>
    <lineage>
        <taxon>Bacteria</taxon>
        <taxon>Bacillati</taxon>
        <taxon>Bacillota</taxon>
        <taxon>Bacilli</taxon>
        <taxon>Bacillales</taxon>
        <taxon>Bacillaceae</taxon>
        <taxon>Fredinandcohnia</taxon>
    </lineage>
</organism>
<keyword evidence="3" id="KW-1185">Reference proteome</keyword>
<name>A0ABW4MUK1_9BACI</name>
<dbReference type="PANTHER" id="PTHR43649:SF12">
    <property type="entry name" value="DIACETYLCHITOBIOSE BINDING PROTEIN DASA"/>
    <property type="match status" value="1"/>
</dbReference>
<dbReference type="RefSeq" id="WP_388041907.1">
    <property type="nucleotide sequence ID" value="NZ_JBHUEK010000034.1"/>
</dbReference>
<evidence type="ECO:0000313" key="2">
    <source>
        <dbReference type="EMBL" id="MFD1781545.1"/>
    </source>
</evidence>
<dbReference type="InterPro" id="IPR050490">
    <property type="entry name" value="Bact_solute-bd_prot1"/>
</dbReference>
<accession>A0ABW4MUK1</accession>
<dbReference type="PROSITE" id="PS51257">
    <property type="entry name" value="PROKAR_LIPOPROTEIN"/>
    <property type="match status" value="1"/>
</dbReference>